<gene>
    <name evidence="1" type="ORF">F4820DRAFT_464334</name>
</gene>
<name>A0ACB9ZDI2_9PEZI</name>
<keyword evidence="2" id="KW-1185">Reference proteome</keyword>
<accession>A0ACB9ZDI2</accession>
<proteinExistence type="predicted"/>
<reference evidence="1 2" key="1">
    <citation type="journal article" date="2022" name="New Phytol.">
        <title>Ecological generalism drives hyperdiversity of secondary metabolite gene clusters in xylarialean endophytes.</title>
        <authorList>
            <person name="Franco M.E.E."/>
            <person name="Wisecaver J.H."/>
            <person name="Arnold A.E."/>
            <person name="Ju Y.M."/>
            <person name="Slot J.C."/>
            <person name="Ahrendt S."/>
            <person name="Moore L.P."/>
            <person name="Eastman K.E."/>
            <person name="Scott K."/>
            <person name="Konkel Z."/>
            <person name="Mondo S.J."/>
            <person name="Kuo A."/>
            <person name="Hayes R.D."/>
            <person name="Haridas S."/>
            <person name="Andreopoulos B."/>
            <person name="Riley R."/>
            <person name="LaButti K."/>
            <person name="Pangilinan J."/>
            <person name="Lipzen A."/>
            <person name="Amirebrahimi M."/>
            <person name="Yan J."/>
            <person name="Adam C."/>
            <person name="Keymanesh K."/>
            <person name="Ng V."/>
            <person name="Louie K."/>
            <person name="Northen T."/>
            <person name="Drula E."/>
            <person name="Henrissat B."/>
            <person name="Hsieh H.M."/>
            <person name="Youens-Clark K."/>
            <person name="Lutzoni F."/>
            <person name="Miadlikowska J."/>
            <person name="Eastwood D.C."/>
            <person name="Hamelin R.C."/>
            <person name="Grigoriev I.V."/>
            <person name="U'Ren J.M."/>
        </authorList>
    </citation>
    <scope>NUCLEOTIDE SEQUENCE [LARGE SCALE GENOMIC DNA]</scope>
    <source>
        <strain evidence="1 2">CBS 119005</strain>
    </source>
</reference>
<evidence type="ECO:0000313" key="1">
    <source>
        <dbReference type="EMBL" id="KAI4869234.1"/>
    </source>
</evidence>
<sequence>MATSKDLPPLDVPFFPNVFFKNQFRTKPQRPPKTTDLSGKVAIITGANTGLGYEAGRQMLELKLSHLILAVRSNAKGEAAAAKLRAKYPTATIEVMLLDMSQYSSIQDFARRVDSQLQRIDMVILNAGIFQFKYETVPSTGHEQHVQINYLSTVFLATLLLPILKHKSPPGIPGRLTIVHAALSLVAPLPILKGHKTLLGAMDDPKNFVGDKQYNTSKVLAEMFAYKLVDYVSADDVIVNLVCPGYVKGTDLSRDVHILLKPLGILFGAIFARNVTDGASTYLDAAFVKGKESHGSFLMSWKVTPYNSFMYTPEGKAAADMLWQETMSELEFAGVSGILESMKKH</sequence>
<comment type="caution">
    <text evidence="1">The sequence shown here is derived from an EMBL/GenBank/DDBJ whole genome shotgun (WGS) entry which is preliminary data.</text>
</comment>
<organism evidence="1 2">
    <name type="scientific">Hypoxylon rubiginosum</name>
    <dbReference type="NCBI Taxonomy" id="110542"/>
    <lineage>
        <taxon>Eukaryota</taxon>
        <taxon>Fungi</taxon>
        <taxon>Dikarya</taxon>
        <taxon>Ascomycota</taxon>
        <taxon>Pezizomycotina</taxon>
        <taxon>Sordariomycetes</taxon>
        <taxon>Xylariomycetidae</taxon>
        <taxon>Xylariales</taxon>
        <taxon>Hypoxylaceae</taxon>
        <taxon>Hypoxylon</taxon>
    </lineage>
</organism>
<protein>
    <submittedName>
        <fullName evidence="1">NAD(P)-binding protein</fullName>
    </submittedName>
</protein>
<dbReference type="EMBL" id="MU393432">
    <property type="protein sequence ID" value="KAI4869234.1"/>
    <property type="molecule type" value="Genomic_DNA"/>
</dbReference>
<evidence type="ECO:0000313" key="2">
    <source>
        <dbReference type="Proteomes" id="UP001497700"/>
    </source>
</evidence>
<dbReference type="Proteomes" id="UP001497700">
    <property type="component" value="Unassembled WGS sequence"/>
</dbReference>